<evidence type="ECO:0000256" key="4">
    <source>
        <dbReference type="ARBA" id="ARBA00022792"/>
    </source>
</evidence>
<keyword evidence="5" id="KW-1133">Transmembrane helix</keyword>
<protein>
    <recommendedName>
        <fullName evidence="10">MICOS complex subunit MIC13</fullName>
    </recommendedName>
</protein>
<evidence type="ECO:0000256" key="1">
    <source>
        <dbReference type="ARBA" id="ARBA00004434"/>
    </source>
</evidence>
<evidence type="ECO:0000256" key="5">
    <source>
        <dbReference type="ARBA" id="ARBA00022989"/>
    </source>
</evidence>
<dbReference type="InterPro" id="IPR026769">
    <property type="entry name" value="Mic13"/>
</dbReference>
<evidence type="ECO:0000256" key="6">
    <source>
        <dbReference type="ARBA" id="ARBA00023128"/>
    </source>
</evidence>
<comment type="caution">
    <text evidence="8">The sequence shown here is derived from an EMBL/GenBank/DDBJ whole genome shotgun (WGS) entry which is preliminary data.</text>
</comment>
<sequence>MSPDNTKCNKKINLLVYQTPSGQRTDRVPCNKDSCKATYRAPICIPKPKQIRVCTGAELKRMCPPKVCPCVRDKKGSILLALLGFAMKTAIAAGAVYVSYDLGLWGTTDDTFKVYRDYCNILSEPNIQRATKWDPPSCDAEKDLFNLPRFNPRAHCEKPPIDMERQTTAFQKCWNRGIEFVFGSLVGFPNNLMKGLEREKAVKKEACVKMEEVDGVIENNYK</sequence>
<organism evidence="8 9">
    <name type="scientific">Molorchus minor</name>
    <dbReference type="NCBI Taxonomy" id="1323400"/>
    <lineage>
        <taxon>Eukaryota</taxon>
        <taxon>Metazoa</taxon>
        <taxon>Ecdysozoa</taxon>
        <taxon>Arthropoda</taxon>
        <taxon>Hexapoda</taxon>
        <taxon>Insecta</taxon>
        <taxon>Pterygota</taxon>
        <taxon>Neoptera</taxon>
        <taxon>Endopterygota</taxon>
        <taxon>Coleoptera</taxon>
        <taxon>Polyphaga</taxon>
        <taxon>Cucujiformia</taxon>
        <taxon>Chrysomeloidea</taxon>
        <taxon>Cerambycidae</taxon>
        <taxon>Lamiinae</taxon>
        <taxon>Monochamini</taxon>
        <taxon>Molorchus</taxon>
    </lineage>
</organism>
<evidence type="ECO:0008006" key="10">
    <source>
        <dbReference type="Google" id="ProtNLM"/>
    </source>
</evidence>
<dbReference type="PANTHER" id="PTHR31816">
    <property type="entry name" value="MICOS COMPLEX SUBUNIT MIC13"/>
    <property type="match status" value="1"/>
</dbReference>
<name>A0ABQ9K201_9CUCU</name>
<keyword evidence="9" id="KW-1185">Reference proteome</keyword>
<keyword evidence="3" id="KW-0812">Transmembrane</keyword>
<proteinExistence type="inferred from homology"/>
<evidence type="ECO:0000256" key="7">
    <source>
        <dbReference type="ARBA" id="ARBA00023136"/>
    </source>
</evidence>
<keyword evidence="4" id="KW-0999">Mitochondrion inner membrane</keyword>
<accession>A0ABQ9K201</accession>
<evidence type="ECO:0000256" key="2">
    <source>
        <dbReference type="ARBA" id="ARBA00006771"/>
    </source>
</evidence>
<comment type="similarity">
    <text evidence="2">Belongs to the MICOS complex subunit Mic13 family.</text>
</comment>
<dbReference type="EMBL" id="JAPWTJ010000050">
    <property type="protein sequence ID" value="KAJ8984047.1"/>
    <property type="molecule type" value="Genomic_DNA"/>
</dbReference>
<keyword evidence="6" id="KW-0496">Mitochondrion</keyword>
<keyword evidence="7" id="KW-0472">Membrane</keyword>
<dbReference type="PANTHER" id="PTHR31816:SF3">
    <property type="entry name" value="MICOS COMPLEX SUBUNIT MIC13"/>
    <property type="match status" value="1"/>
</dbReference>
<dbReference type="Proteomes" id="UP001162164">
    <property type="component" value="Unassembled WGS sequence"/>
</dbReference>
<comment type="subcellular location">
    <subcellularLocation>
        <location evidence="1">Mitochondrion inner membrane</location>
        <topology evidence="1">Single-pass membrane protein</topology>
    </subcellularLocation>
</comment>
<evidence type="ECO:0000313" key="8">
    <source>
        <dbReference type="EMBL" id="KAJ8984047.1"/>
    </source>
</evidence>
<evidence type="ECO:0000256" key="3">
    <source>
        <dbReference type="ARBA" id="ARBA00022692"/>
    </source>
</evidence>
<evidence type="ECO:0000313" key="9">
    <source>
        <dbReference type="Proteomes" id="UP001162164"/>
    </source>
</evidence>
<reference evidence="8" key="1">
    <citation type="journal article" date="2023" name="Insect Mol. Biol.">
        <title>Genome sequencing provides insights into the evolution of gene families encoding plant cell wall-degrading enzymes in longhorned beetles.</title>
        <authorList>
            <person name="Shin N.R."/>
            <person name="Okamura Y."/>
            <person name="Kirsch R."/>
            <person name="Pauchet Y."/>
        </authorList>
    </citation>
    <scope>NUCLEOTIDE SEQUENCE</scope>
    <source>
        <strain evidence="8">MMC_N1</strain>
    </source>
</reference>
<gene>
    <name evidence="8" type="ORF">NQ317_000009</name>
</gene>